<evidence type="ECO:0000256" key="1">
    <source>
        <dbReference type="SAM" id="MobiDB-lite"/>
    </source>
</evidence>
<sequence length="158" mass="17390">MDAYEEARTTASLSRRTLSASMSPNTASTWAACPDARYGGAGDEARVGHLVEQVPRVARSPERIVGREQRRGEVRPAWMSRSLKRRPRSTAERWDLGPAADESNLIRRRNVVVESVSVSGCMGGAMPPLAALCSRPASLVIVNKKFKAMDRLIRINSR</sequence>
<feature type="region of interest" description="Disordered" evidence="1">
    <location>
        <begin position="1"/>
        <end position="21"/>
    </location>
</feature>
<accession>A0A3L6EMH7</accession>
<dbReference type="EMBL" id="NCVQ01000006">
    <property type="protein sequence ID" value="PWZ22030.1"/>
    <property type="molecule type" value="Genomic_DNA"/>
</dbReference>
<gene>
    <name evidence="2" type="ORF">Zm00014a_002127</name>
</gene>
<dbReference type="Proteomes" id="UP000251960">
    <property type="component" value="Chromosome 5"/>
</dbReference>
<reference evidence="2" key="1">
    <citation type="journal article" date="2018" name="Nat. Genet.">
        <title>Extensive intraspecific gene order and gene structural variations between Mo17 and other maize genomes.</title>
        <authorList>
            <person name="Sun S."/>
            <person name="Zhou Y."/>
            <person name="Chen J."/>
            <person name="Shi J."/>
            <person name="Zhao H."/>
            <person name="Zhao H."/>
            <person name="Song W."/>
            <person name="Zhang M."/>
            <person name="Cui Y."/>
            <person name="Dong X."/>
            <person name="Liu H."/>
            <person name="Ma X."/>
            <person name="Jiao Y."/>
            <person name="Wang B."/>
            <person name="Wei X."/>
            <person name="Stein J.C."/>
            <person name="Glaubitz J.C."/>
            <person name="Lu F."/>
            <person name="Yu G."/>
            <person name="Liang C."/>
            <person name="Fengler K."/>
            <person name="Li B."/>
            <person name="Rafalski A."/>
            <person name="Schnable P.S."/>
            <person name="Ware D.H."/>
            <person name="Buckler E.S."/>
            <person name="Lai J."/>
        </authorList>
    </citation>
    <scope>NUCLEOTIDE SEQUENCE [LARGE SCALE GENOMIC DNA]</scope>
    <source>
        <tissue evidence="2">Seedling</tissue>
    </source>
</reference>
<dbReference type="AlphaFoldDB" id="A0A3L6EMH7"/>
<evidence type="ECO:0000313" key="2">
    <source>
        <dbReference type="EMBL" id="PWZ22030.1"/>
    </source>
</evidence>
<proteinExistence type="predicted"/>
<organism evidence="2">
    <name type="scientific">Zea mays</name>
    <name type="common">Maize</name>
    <dbReference type="NCBI Taxonomy" id="4577"/>
    <lineage>
        <taxon>Eukaryota</taxon>
        <taxon>Viridiplantae</taxon>
        <taxon>Streptophyta</taxon>
        <taxon>Embryophyta</taxon>
        <taxon>Tracheophyta</taxon>
        <taxon>Spermatophyta</taxon>
        <taxon>Magnoliopsida</taxon>
        <taxon>Liliopsida</taxon>
        <taxon>Poales</taxon>
        <taxon>Poaceae</taxon>
        <taxon>PACMAD clade</taxon>
        <taxon>Panicoideae</taxon>
        <taxon>Andropogonodae</taxon>
        <taxon>Andropogoneae</taxon>
        <taxon>Tripsacinae</taxon>
        <taxon>Zea</taxon>
    </lineage>
</organism>
<name>A0A3L6EMH7_MAIZE</name>
<protein>
    <submittedName>
        <fullName evidence="2">Uncharacterized protein</fullName>
    </submittedName>
</protein>
<feature type="compositionally biased region" description="Polar residues" evidence="1">
    <location>
        <begin position="9"/>
        <end position="21"/>
    </location>
</feature>
<comment type="caution">
    <text evidence="2">The sequence shown here is derived from an EMBL/GenBank/DDBJ whole genome shotgun (WGS) entry which is preliminary data.</text>
</comment>